<feature type="compositionally biased region" description="Polar residues" evidence="1">
    <location>
        <begin position="37"/>
        <end position="51"/>
    </location>
</feature>
<keyword evidence="3" id="KW-1185">Reference proteome</keyword>
<gene>
    <name evidence="2" type="ORF">ABVK25_009082</name>
</gene>
<feature type="region of interest" description="Disordered" evidence="1">
    <location>
        <begin position="118"/>
        <end position="137"/>
    </location>
</feature>
<organism evidence="2 3">
    <name type="scientific">Lepraria finkii</name>
    <dbReference type="NCBI Taxonomy" id="1340010"/>
    <lineage>
        <taxon>Eukaryota</taxon>
        <taxon>Fungi</taxon>
        <taxon>Dikarya</taxon>
        <taxon>Ascomycota</taxon>
        <taxon>Pezizomycotina</taxon>
        <taxon>Lecanoromycetes</taxon>
        <taxon>OSLEUM clade</taxon>
        <taxon>Lecanoromycetidae</taxon>
        <taxon>Lecanorales</taxon>
        <taxon>Lecanorineae</taxon>
        <taxon>Stereocaulaceae</taxon>
        <taxon>Lepraria</taxon>
    </lineage>
</organism>
<name>A0ABR4AYZ1_9LECA</name>
<sequence length="185" mass="21309">MQRGWQTDIRELRRVPIPVTNIGQHHKLGPRNDMKVDSQTSDLQSHPSRTPISLTKEAEAPKQKYRKIKRPLQSKLMPRYSLFSTTASISRVPAAVIANSVEASPAQSWQDVWRAMEKGKGSMKQRRRKRDRRQSDPSAQVYLLQARHILLTMPNFDHSSLLQVFFCLTNLEIETTFSEVLSLDE</sequence>
<evidence type="ECO:0000313" key="2">
    <source>
        <dbReference type="EMBL" id="KAL2050695.1"/>
    </source>
</evidence>
<proteinExistence type="predicted"/>
<reference evidence="2 3" key="1">
    <citation type="submission" date="2024-09" db="EMBL/GenBank/DDBJ databases">
        <title>Rethinking Asexuality: The Enigmatic Case of Functional Sexual Genes in Lepraria (Stereocaulaceae).</title>
        <authorList>
            <person name="Doellman M."/>
            <person name="Sun Y."/>
            <person name="Barcenas-Pena A."/>
            <person name="Lumbsch H.T."/>
            <person name="Grewe F."/>
        </authorList>
    </citation>
    <scope>NUCLEOTIDE SEQUENCE [LARGE SCALE GENOMIC DNA]</scope>
    <source>
        <strain evidence="2 3">Grewe 0041</strain>
    </source>
</reference>
<feature type="compositionally biased region" description="Basic residues" evidence="1">
    <location>
        <begin position="121"/>
        <end position="132"/>
    </location>
</feature>
<feature type="region of interest" description="Disordered" evidence="1">
    <location>
        <begin position="21"/>
        <end position="51"/>
    </location>
</feature>
<evidence type="ECO:0000256" key="1">
    <source>
        <dbReference type="SAM" id="MobiDB-lite"/>
    </source>
</evidence>
<dbReference type="EMBL" id="JBHFEH010000044">
    <property type="protein sequence ID" value="KAL2050695.1"/>
    <property type="molecule type" value="Genomic_DNA"/>
</dbReference>
<protein>
    <submittedName>
        <fullName evidence="2">Uncharacterized protein</fullName>
    </submittedName>
</protein>
<comment type="caution">
    <text evidence="2">The sequence shown here is derived from an EMBL/GenBank/DDBJ whole genome shotgun (WGS) entry which is preliminary data.</text>
</comment>
<evidence type="ECO:0000313" key="3">
    <source>
        <dbReference type="Proteomes" id="UP001590951"/>
    </source>
</evidence>
<accession>A0ABR4AYZ1</accession>
<dbReference type="Proteomes" id="UP001590951">
    <property type="component" value="Unassembled WGS sequence"/>
</dbReference>